<comment type="subcellular location">
    <subcellularLocation>
        <location evidence="4">Nucleus</location>
    </subcellularLocation>
</comment>
<evidence type="ECO:0000256" key="3">
    <source>
        <dbReference type="ARBA" id="ARBA00023242"/>
    </source>
</evidence>
<dbReference type="SMART" id="SM00389">
    <property type="entry name" value="HOX"/>
    <property type="match status" value="1"/>
</dbReference>
<proteinExistence type="predicted"/>
<evidence type="ECO:0000259" key="6">
    <source>
        <dbReference type="PROSITE" id="PS50071"/>
    </source>
</evidence>
<dbReference type="AlphaFoldDB" id="A0A1S8WMP2"/>
<dbReference type="Gene3D" id="1.10.10.60">
    <property type="entry name" value="Homeodomain-like"/>
    <property type="match status" value="1"/>
</dbReference>
<keyword evidence="3 4" id="KW-0539">Nucleus</keyword>
<dbReference type="GO" id="GO:0003677">
    <property type="term" value="F:DNA binding"/>
    <property type="evidence" value="ECO:0007669"/>
    <property type="project" value="UniProtKB-UniRule"/>
</dbReference>
<evidence type="ECO:0000313" key="7">
    <source>
        <dbReference type="EMBL" id="OON15687.1"/>
    </source>
</evidence>
<dbReference type="EMBL" id="KV903003">
    <property type="protein sequence ID" value="OON15687.1"/>
    <property type="molecule type" value="Genomic_DNA"/>
</dbReference>
<keyword evidence="1 4" id="KW-0238">DNA-binding</keyword>
<evidence type="ECO:0000256" key="5">
    <source>
        <dbReference type="SAM" id="MobiDB-lite"/>
    </source>
</evidence>
<dbReference type="GO" id="GO:0005634">
    <property type="term" value="C:nucleus"/>
    <property type="evidence" value="ECO:0007669"/>
    <property type="project" value="UniProtKB-SubCell"/>
</dbReference>
<feature type="region of interest" description="Disordered" evidence="5">
    <location>
        <begin position="1"/>
        <end position="50"/>
    </location>
</feature>
<feature type="region of interest" description="Disordered" evidence="5">
    <location>
        <begin position="84"/>
        <end position="107"/>
    </location>
</feature>
<gene>
    <name evidence="7" type="ORF">X801_08507</name>
</gene>
<evidence type="ECO:0000256" key="4">
    <source>
        <dbReference type="PROSITE-ProRule" id="PRU00108"/>
    </source>
</evidence>
<dbReference type="GO" id="GO:0006355">
    <property type="term" value="P:regulation of DNA-templated transcription"/>
    <property type="evidence" value="ECO:0007669"/>
    <property type="project" value="InterPro"/>
</dbReference>
<dbReference type="Pfam" id="PF05920">
    <property type="entry name" value="Homeobox_KN"/>
    <property type="match status" value="1"/>
</dbReference>
<evidence type="ECO:0000313" key="8">
    <source>
        <dbReference type="Proteomes" id="UP000243686"/>
    </source>
</evidence>
<dbReference type="CDD" id="cd00086">
    <property type="entry name" value="homeodomain"/>
    <property type="match status" value="1"/>
</dbReference>
<keyword evidence="8" id="KW-1185">Reference proteome</keyword>
<dbReference type="InterPro" id="IPR009057">
    <property type="entry name" value="Homeodomain-like_sf"/>
</dbReference>
<dbReference type="InterPro" id="IPR001356">
    <property type="entry name" value="HD"/>
</dbReference>
<keyword evidence="2 4" id="KW-0371">Homeobox</keyword>
<protein>
    <recommendedName>
        <fullName evidence="6">Homeobox domain-containing protein</fullName>
    </recommendedName>
</protein>
<feature type="domain" description="Homeobox" evidence="6">
    <location>
        <begin position="457"/>
        <end position="525"/>
    </location>
</feature>
<accession>A0A1S8WMP2</accession>
<dbReference type="InterPro" id="IPR008422">
    <property type="entry name" value="KN_HD"/>
</dbReference>
<feature type="compositionally biased region" description="Polar residues" evidence="5">
    <location>
        <begin position="94"/>
        <end position="103"/>
    </location>
</feature>
<dbReference type="PANTHER" id="PTHR11850">
    <property type="entry name" value="HOMEOBOX PROTEIN TRANSCRIPTION FACTORS"/>
    <property type="match status" value="1"/>
</dbReference>
<feature type="DNA-binding region" description="Homeobox" evidence="4">
    <location>
        <begin position="459"/>
        <end position="526"/>
    </location>
</feature>
<reference evidence="7 8" key="1">
    <citation type="submission" date="2015-03" db="EMBL/GenBank/DDBJ databases">
        <title>Draft genome of the nematode, Opisthorchis viverrini.</title>
        <authorList>
            <person name="Mitreva M."/>
        </authorList>
    </citation>
    <scope>NUCLEOTIDE SEQUENCE [LARGE SCALE GENOMIC DNA]</scope>
    <source>
        <strain evidence="7">Khon Kaen</strain>
    </source>
</reference>
<evidence type="ECO:0000256" key="2">
    <source>
        <dbReference type="ARBA" id="ARBA00023155"/>
    </source>
</evidence>
<evidence type="ECO:0000256" key="1">
    <source>
        <dbReference type="ARBA" id="ARBA00023125"/>
    </source>
</evidence>
<dbReference type="Proteomes" id="UP000243686">
    <property type="component" value="Unassembled WGS sequence"/>
</dbReference>
<organism evidence="7 8">
    <name type="scientific">Opisthorchis viverrini</name>
    <name type="common">Southeast Asian liver fluke</name>
    <dbReference type="NCBI Taxonomy" id="6198"/>
    <lineage>
        <taxon>Eukaryota</taxon>
        <taxon>Metazoa</taxon>
        <taxon>Spiralia</taxon>
        <taxon>Lophotrochozoa</taxon>
        <taxon>Platyhelminthes</taxon>
        <taxon>Trematoda</taxon>
        <taxon>Digenea</taxon>
        <taxon>Opisthorchiida</taxon>
        <taxon>Opisthorchiata</taxon>
        <taxon>Opisthorchiidae</taxon>
        <taxon>Opisthorchis</taxon>
    </lineage>
</organism>
<sequence length="571" mass="62534">MDLTLFGTCDSPIGQDKPSSKPELDETSTVPGLKPSVPTLEDLLTTSPKEIDSGYNSLSYIPSDSAGVEMETPRLPFDSPVCKKDSPPVDMSSAAPQASNETWNLDKGRPNETAIAVASISEFASIPTAVEKGINKVEVCGSCSPTLPWEGPENAAGIGIAQSVHPSGNGEPQLVVSMPNMPTSGQEFSEKSISIQRNDSIATSYTMHNEENISPTNSEQPVSFSAFQMRPPQQSKHHGDYSIFQLPYNETTGLNNATQLNGMPFTNEDAITLPSVAQDIGFSQPGNFGLGTERFCADETAKMLNPGWPWMLAVQTQALEGISRCSAEPLQSGVYPLLSDVVKTGNQQYGVTNCCFEHMGIQVNNGSEFHKSAFNVLLPNASMQNAYQQTTLCTTPLISDNGTNQPAPNLKLVDKKSTKSGNKKYNLRTGMRREIRSQPMSSHGRYSDVAEVYNADERSSKNQGSSRNKPLNELASSLMDQWYCGHLDHPYPTNEEKWQFAMLGGITVAQVSSWFANRRTRTSNTKPKKNRSLLLRKLQDFCGELERASHGLLNASEIEQRFQALFNEFHP</sequence>
<dbReference type="InterPro" id="IPR050224">
    <property type="entry name" value="TALE_homeobox"/>
</dbReference>
<name>A0A1S8WMP2_OPIVI</name>
<dbReference type="PROSITE" id="PS50071">
    <property type="entry name" value="HOMEOBOX_2"/>
    <property type="match status" value="1"/>
</dbReference>
<dbReference type="SUPFAM" id="SSF46689">
    <property type="entry name" value="Homeodomain-like"/>
    <property type="match status" value="1"/>
</dbReference>